<dbReference type="Pfam" id="PF07841">
    <property type="entry name" value="DM4_12"/>
    <property type="match status" value="1"/>
</dbReference>
<evidence type="ECO:0000313" key="4">
    <source>
        <dbReference type="Proteomes" id="UP001151699"/>
    </source>
</evidence>
<gene>
    <name evidence="3" type="ORF">Bhyg_16363</name>
</gene>
<proteinExistence type="predicted"/>
<name>A0A9Q0RU35_9DIPT</name>
<comment type="caution">
    <text evidence="3">The sequence shown here is derived from an EMBL/GenBank/DDBJ whole genome shotgun (WGS) entry which is preliminary data.</text>
</comment>
<keyword evidence="2" id="KW-0732">Signal</keyword>
<organism evidence="3 4">
    <name type="scientific">Pseudolycoriella hygida</name>
    <dbReference type="NCBI Taxonomy" id="35572"/>
    <lineage>
        <taxon>Eukaryota</taxon>
        <taxon>Metazoa</taxon>
        <taxon>Ecdysozoa</taxon>
        <taxon>Arthropoda</taxon>
        <taxon>Hexapoda</taxon>
        <taxon>Insecta</taxon>
        <taxon>Pterygota</taxon>
        <taxon>Neoptera</taxon>
        <taxon>Endopterygota</taxon>
        <taxon>Diptera</taxon>
        <taxon>Nematocera</taxon>
        <taxon>Sciaroidea</taxon>
        <taxon>Sciaridae</taxon>
        <taxon>Pseudolycoriella</taxon>
    </lineage>
</organism>
<feature type="compositionally biased region" description="Polar residues" evidence="1">
    <location>
        <begin position="100"/>
        <end position="113"/>
    </location>
</feature>
<dbReference type="SMART" id="SM00718">
    <property type="entry name" value="DM4_12"/>
    <property type="match status" value="1"/>
</dbReference>
<dbReference type="AlphaFoldDB" id="A0A9Q0RU35"/>
<evidence type="ECO:0000256" key="1">
    <source>
        <dbReference type="SAM" id="MobiDB-lite"/>
    </source>
</evidence>
<reference evidence="3" key="1">
    <citation type="submission" date="2022-07" db="EMBL/GenBank/DDBJ databases">
        <authorList>
            <person name="Trinca V."/>
            <person name="Uliana J.V.C."/>
            <person name="Torres T.T."/>
            <person name="Ward R.J."/>
            <person name="Monesi N."/>
        </authorList>
    </citation>
    <scope>NUCLEOTIDE SEQUENCE</scope>
    <source>
        <strain evidence="3">HSMRA1968</strain>
        <tissue evidence="3">Whole embryos</tissue>
    </source>
</reference>
<sequence>MKTLRIFLWGIFLKTICCSTLGEFESSNKAEVLSRDSRALAFPGSSTVGILLAVAIPLNLPNREVFLSYNFEANYNSPAAPDYAHLGLAGVEKYEYPEGNSRSTDGSNNTSISLPKKKKQKGKQTKRKGRPKKDSRKRRFIDRKIVFNVMENKLVSYGFSKDCLLRAICEVALVEYGYNNGIFGDIFHILFTPTSSQDDEIDLKYYVAEYNGNAGKCKMYETECPKSILDFFTVER</sequence>
<dbReference type="EMBL" id="WJQU01003552">
    <property type="protein sequence ID" value="KAJ6623920.1"/>
    <property type="molecule type" value="Genomic_DNA"/>
</dbReference>
<dbReference type="InterPro" id="IPR006631">
    <property type="entry name" value="DM4_12"/>
</dbReference>
<feature type="compositionally biased region" description="Basic residues" evidence="1">
    <location>
        <begin position="115"/>
        <end position="136"/>
    </location>
</feature>
<dbReference type="OrthoDB" id="6340174at2759"/>
<dbReference type="PANTHER" id="PTHR21398">
    <property type="entry name" value="AGAP007094-PA"/>
    <property type="match status" value="1"/>
</dbReference>
<dbReference type="PANTHER" id="PTHR21398:SF22">
    <property type="entry name" value="IP12060P-RELATED"/>
    <property type="match status" value="1"/>
</dbReference>
<feature type="signal peptide" evidence="2">
    <location>
        <begin position="1"/>
        <end position="22"/>
    </location>
</feature>
<feature type="region of interest" description="Disordered" evidence="1">
    <location>
        <begin position="98"/>
        <end position="136"/>
    </location>
</feature>
<feature type="chain" id="PRO_5040451708" evidence="2">
    <location>
        <begin position="23"/>
        <end position="236"/>
    </location>
</feature>
<evidence type="ECO:0000313" key="3">
    <source>
        <dbReference type="EMBL" id="KAJ6623920.1"/>
    </source>
</evidence>
<accession>A0A9Q0RU35</accession>
<evidence type="ECO:0000256" key="2">
    <source>
        <dbReference type="SAM" id="SignalP"/>
    </source>
</evidence>
<dbReference type="Proteomes" id="UP001151699">
    <property type="component" value="Unassembled WGS sequence"/>
</dbReference>
<keyword evidence="4" id="KW-1185">Reference proteome</keyword>
<protein>
    <submittedName>
        <fullName evidence="3">Uncharacterized protein</fullName>
    </submittedName>
</protein>